<evidence type="ECO:0000313" key="4">
    <source>
        <dbReference type="Proteomes" id="UP000326759"/>
    </source>
</evidence>
<dbReference type="PANTHER" id="PTHR22933">
    <property type="entry name" value="FI18007P1-RELATED"/>
    <property type="match status" value="1"/>
</dbReference>
<feature type="compositionally biased region" description="Basic and acidic residues" evidence="1">
    <location>
        <begin position="244"/>
        <end position="273"/>
    </location>
</feature>
<evidence type="ECO:0000256" key="1">
    <source>
        <dbReference type="SAM" id="MobiDB-lite"/>
    </source>
</evidence>
<dbReference type="Pfam" id="PF01607">
    <property type="entry name" value="CBM_14"/>
    <property type="match status" value="1"/>
</dbReference>
<accession>A0A5N5TFI2</accession>
<proteinExistence type="predicted"/>
<gene>
    <name evidence="3" type="ORF">Anas_11262</name>
</gene>
<dbReference type="InterPro" id="IPR002557">
    <property type="entry name" value="Chitin-bd_dom"/>
</dbReference>
<dbReference type="EMBL" id="SEYY01002223">
    <property type="protein sequence ID" value="KAB7504838.1"/>
    <property type="molecule type" value="Genomic_DNA"/>
</dbReference>
<dbReference type="OrthoDB" id="6364363at2759"/>
<dbReference type="InterPro" id="IPR036508">
    <property type="entry name" value="Chitin-bd_dom_sf"/>
</dbReference>
<evidence type="ECO:0000313" key="3">
    <source>
        <dbReference type="EMBL" id="KAB7504838.1"/>
    </source>
</evidence>
<feature type="compositionally biased region" description="Polar residues" evidence="1">
    <location>
        <begin position="403"/>
        <end position="428"/>
    </location>
</feature>
<feature type="domain" description="Chitin-binding type-2" evidence="2">
    <location>
        <begin position="71"/>
        <end position="132"/>
    </location>
</feature>
<feature type="compositionally biased region" description="Basic and acidic residues" evidence="1">
    <location>
        <begin position="286"/>
        <end position="305"/>
    </location>
</feature>
<feature type="region of interest" description="Disordered" evidence="1">
    <location>
        <begin position="201"/>
        <end position="429"/>
    </location>
</feature>
<dbReference type="AlphaFoldDB" id="A0A5N5TFI2"/>
<feature type="compositionally biased region" description="Polar residues" evidence="1">
    <location>
        <begin position="380"/>
        <end position="393"/>
    </location>
</feature>
<dbReference type="SMART" id="SM00494">
    <property type="entry name" value="ChtBD2"/>
    <property type="match status" value="1"/>
</dbReference>
<feature type="compositionally biased region" description="Basic and acidic residues" evidence="1">
    <location>
        <begin position="314"/>
        <end position="326"/>
    </location>
</feature>
<name>A0A5N5TFI2_9CRUS</name>
<evidence type="ECO:0000259" key="2">
    <source>
        <dbReference type="PROSITE" id="PS50940"/>
    </source>
</evidence>
<comment type="caution">
    <text evidence="3">The sequence shown here is derived from an EMBL/GenBank/DDBJ whole genome shotgun (WGS) entry which is preliminary data.</text>
</comment>
<dbReference type="SUPFAM" id="SSF57625">
    <property type="entry name" value="Invertebrate chitin-binding proteins"/>
    <property type="match status" value="1"/>
</dbReference>
<organism evidence="3 4">
    <name type="scientific">Armadillidium nasatum</name>
    <dbReference type="NCBI Taxonomy" id="96803"/>
    <lineage>
        <taxon>Eukaryota</taxon>
        <taxon>Metazoa</taxon>
        <taxon>Ecdysozoa</taxon>
        <taxon>Arthropoda</taxon>
        <taxon>Crustacea</taxon>
        <taxon>Multicrustacea</taxon>
        <taxon>Malacostraca</taxon>
        <taxon>Eumalacostraca</taxon>
        <taxon>Peracarida</taxon>
        <taxon>Isopoda</taxon>
        <taxon>Oniscidea</taxon>
        <taxon>Crinocheta</taxon>
        <taxon>Armadillidiidae</taxon>
        <taxon>Armadillidium</taxon>
    </lineage>
</organism>
<feature type="compositionally biased region" description="Basic and acidic residues" evidence="1">
    <location>
        <begin position="369"/>
        <end position="379"/>
    </location>
</feature>
<dbReference type="PANTHER" id="PTHR22933:SF31">
    <property type="entry name" value="FI18007P1"/>
    <property type="match status" value="1"/>
</dbReference>
<dbReference type="PROSITE" id="PS50940">
    <property type="entry name" value="CHIT_BIND_II"/>
    <property type="match status" value="1"/>
</dbReference>
<dbReference type="GO" id="GO:0008061">
    <property type="term" value="F:chitin binding"/>
    <property type="evidence" value="ECO:0007669"/>
    <property type="project" value="InterPro"/>
</dbReference>
<keyword evidence="4" id="KW-1185">Reference proteome</keyword>
<dbReference type="GO" id="GO:0005576">
    <property type="term" value="C:extracellular region"/>
    <property type="evidence" value="ECO:0007669"/>
    <property type="project" value="InterPro"/>
</dbReference>
<reference evidence="3 4" key="1">
    <citation type="journal article" date="2019" name="PLoS Biol.">
        <title>Sex chromosomes control vertical transmission of feminizing Wolbachia symbionts in an isopod.</title>
        <authorList>
            <person name="Becking T."/>
            <person name="Chebbi M.A."/>
            <person name="Giraud I."/>
            <person name="Moumen B."/>
            <person name="Laverre T."/>
            <person name="Caubet Y."/>
            <person name="Peccoud J."/>
            <person name="Gilbert C."/>
            <person name="Cordaux R."/>
        </authorList>
    </citation>
    <scope>NUCLEOTIDE SEQUENCE [LARGE SCALE GENOMIC DNA]</scope>
    <source>
        <strain evidence="3">ANa2</strain>
        <tissue evidence="3">Whole body excluding digestive tract and cuticle</tissue>
    </source>
</reference>
<feature type="compositionally biased region" description="Acidic residues" evidence="1">
    <location>
        <begin position="234"/>
        <end position="243"/>
    </location>
</feature>
<sequence>MVNDLPVLEEFNDITGGVFKRLGKPFVDGHETNDILEGDEEGFLQSLGRAIGGGGVPGADFPIHYEVPETGFSCGDGSLVGYYADVDPKAACQVFHICQEDGRHDAFLCPIGTLFNQKYFVCDWWYNVDCNRSAEFYSLNEFLLKENKNRGLRPIHLNLKNRTESFEQIIEDIRNVKANTALFANKLNTGLFSNLNSSTEVDNKIDESDKGASQSREIEDENFDIQNKDGKMEAEEEEMTETEITEKVGEEDKKIEKGNGKEKKDQKGDKEGIKGVIANKEENEENRDSDMKVEVVVGEEGKPESATETTEEGTLNKEELVPSDEERKDDEDLNKAEDPIEDESKVTIETTKESKDKDRKKIGTKSNNKYKESKKEATTENKVNQAGLQNGDNQIPKLGGSKKTPSASKDNKTNGIKKNGLSSTTLNNKVPHKEEIMGYSYHPKDNTGVEDILSKKTPFLNSYGVVTDNLVNKKGIRN</sequence>
<protein>
    <recommendedName>
        <fullName evidence="2">Chitin-binding type-2 domain-containing protein</fullName>
    </recommendedName>
</protein>
<feature type="compositionally biased region" description="Basic and acidic residues" evidence="1">
    <location>
        <begin position="333"/>
        <end position="361"/>
    </location>
</feature>
<feature type="compositionally biased region" description="Basic and acidic residues" evidence="1">
    <location>
        <begin position="201"/>
        <end position="210"/>
    </location>
</feature>
<dbReference type="InterPro" id="IPR052976">
    <property type="entry name" value="Scoloptoxin-like"/>
</dbReference>
<dbReference type="Proteomes" id="UP000326759">
    <property type="component" value="Unassembled WGS sequence"/>
</dbReference>
<dbReference type="Gene3D" id="2.170.140.10">
    <property type="entry name" value="Chitin binding domain"/>
    <property type="match status" value="1"/>
</dbReference>